<dbReference type="InterPro" id="IPR041246">
    <property type="entry name" value="Bact_MG10"/>
</dbReference>
<dbReference type="PIRSF" id="PIRSF038980">
    <property type="entry name" value="A2M_bac"/>
    <property type="match status" value="1"/>
</dbReference>
<keyword evidence="3" id="KW-0677">Repeat</keyword>
<dbReference type="InterPro" id="IPR000177">
    <property type="entry name" value="Apple"/>
</dbReference>
<comment type="caution">
    <text evidence="7">The sequence shown here is derived from an EMBL/GenBank/DDBJ whole genome shotgun (WGS) entry which is preliminary data.</text>
</comment>
<feature type="domain" description="Apple" evidence="6">
    <location>
        <begin position="24"/>
        <end position="91"/>
    </location>
</feature>
<dbReference type="Proteomes" id="UP001595632">
    <property type="component" value="Unassembled WGS sequence"/>
</dbReference>
<dbReference type="EMBL" id="JBHRTB010000010">
    <property type="protein sequence ID" value="MFC3141623.1"/>
    <property type="molecule type" value="Genomic_DNA"/>
</dbReference>
<dbReference type="InterPro" id="IPR011626">
    <property type="entry name" value="Alpha-macroglobulin_TED"/>
</dbReference>
<evidence type="ECO:0000313" key="7">
    <source>
        <dbReference type="EMBL" id="MFC3141623.1"/>
    </source>
</evidence>
<dbReference type="Pfam" id="PF21142">
    <property type="entry name" value="A2M_bMG2"/>
    <property type="match status" value="1"/>
</dbReference>
<dbReference type="InterPro" id="IPR003609">
    <property type="entry name" value="Pan_app"/>
</dbReference>
<dbReference type="InterPro" id="IPR026284">
    <property type="entry name" value="A2MG_proteobact"/>
</dbReference>
<dbReference type="Pfam" id="PF01835">
    <property type="entry name" value="MG2"/>
    <property type="match status" value="1"/>
</dbReference>
<protein>
    <submittedName>
        <fullName evidence="7">Alpha-2-macroglobulin family protein</fullName>
    </submittedName>
</protein>
<dbReference type="PROSITE" id="PS50948">
    <property type="entry name" value="PAN"/>
    <property type="match status" value="1"/>
</dbReference>
<dbReference type="SUPFAM" id="SSF48239">
    <property type="entry name" value="Terpenoid cyclases/Protein prenyltransferases"/>
    <property type="match status" value="1"/>
</dbReference>
<evidence type="ECO:0000256" key="4">
    <source>
        <dbReference type="ARBA" id="ARBA00023157"/>
    </source>
</evidence>
<dbReference type="RefSeq" id="WP_275632120.1">
    <property type="nucleotide sequence ID" value="NZ_JARGYD010000002.1"/>
</dbReference>
<dbReference type="Pfam" id="PF07678">
    <property type="entry name" value="TED_complement"/>
    <property type="match status" value="1"/>
</dbReference>
<dbReference type="InterPro" id="IPR049120">
    <property type="entry name" value="A2M_bMG2"/>
</dbReference>
<dbReference type="Pfam" id="PF14295">
    <property type="entry name" value="PAN_4"/>
    <property type="match status" value="1"/>
</dbReference>
<dbReference type="InterPro" id="IPR021868">
    <property type="entry name" value="Alpha_2_Macroglob_MG3"/>
</dbReference>
<reference evidence="8" key="1">
    <citation type="journal article" date="2019" name="Int. J. Syst. Evol. Microbiol.">
        <title>The Global Catalogue of Microorganisms (GCM) 10K type strain sequencing project: providing services to taxonomists for standard genome sequencing and annotation.</title>
        <authorList>
            <consortium name="The Broad Institute Genomics Platform"/>
            <consortium name="The Broad Institute Genome Sequencing Center for Infectious Disease"/>
            <person name="Wu L."/>
            <person name="Ma J."/>
        </authorList>
    </citation>
    <scope>NUCLEOTIDE SEQUENCE [LARGE SCALE GENOMIC DNA]</scope>
    <source>
        <strain evidence="8">KCTC 52366</strain>
    </source>
</reference>
<dbReference type="Pfam" id="PF17962">
    <property type="entry name" value="bMG6"/>
    <property type="match status" value="1"/>
</dbReference>
<dbReference type="SMART" id="SM01419">
    <property type="entry name" value="Thiol-ester_cl"/>
    <property type="match status" value="1"/>
</dbReference>
<proteinExistence type="inferred from homology"/>
<dbReference type="SMART" id="SM01359">
    <property type="entry name" value="A2M_N_2"/>
    <property type="match status" value="1"/>
</dbReference>
<dbReference type="InterPro" id="IPR047565">
    <property type="entry name" value="Alpha-macroglob_thiol-ester_cl"/>
</dbReference>
<evidence type="ECO:0000313" key="8">
    <source>
        <dbReference type="Proteomes" id="UP001595632"/>
    </source>
</evidence>
<dbReference type="PANTHER" id="PTHR40094">
    <property type="entry name" value="ALPHA-2-MACROGLOBULIN HOMOLOG"/>
    <property type="match status" value="1"/>
</dbReference>
<dbReference type="SMART" id="SM00223">
    <property type="entry name" value="APPLE"/>
    <property type="match status" value="1"/>
</dbReference>
<keyword evidence="2 5" id="KW-0732">Signal</keyword>
<dbReference type="Pfam" id="PF00207">
    <property type="entry name" value="A2M"/>
    <property type="match status" value="1"/>
</dbReference>
<dbReference type="Pfam" id="PF17973">
    <property type="entry name" value="bMG10"/>
    <property type="match status" value="1"/>
</dbReference>
<feature type="signal peptide" evidence="5">
    <location>
        <begin position="1"/>
        <end position="20"/>
    </location>
</feature>
<dbReference type="InterPro" id="IPR002890">
    <property type="entry name" value="MG2"/>
</dbReference>
<dbReference type="InterPro" id="IPR001599">
    <property type="entry name" value="Macroglobln_a2"/>
</dbReference>
<accession>A0ABV7GMY4</accession>
<dbReference type="Pfam" id="PF11974">
    <property type="entry name" value="bMG3"/>
    <property type="match status" value="1"/>
</dbReference>
<keyword evidence="4" id="KW-1015">Disulfide bond</keyword>
<dbReference type="PANTHER" id="PTHR40094:SF1">
    <property type="entry name" value="UBIQUITIN DOMAIN-CONTAINING PROTEIN"/>
    <property type="match status" value="1"/>
</dbReference>
<dbReference type="Gene3D" id="1.50.10.20">
    <property type="match status" value="1"/>
</dbReference>
<feature type="chain" id="PRO_5047066896" evidence="5">
    <location>
        <begin position="21"/>
        <end position="1811"/>
    </location>
</feature>
<sequence length="1811" mass="193699">MRFGPILAVVPLLLATIAHADSPIPERRLSLIRDTDFPGGDIRTIFDSTLNACETACLSDDSCVAFTYNGRSRACFPKSEVGETSVFEGAFSGRVLVTPAATLALGETRAAELDVLTDSDLSDARDLALDLTNTHVPNDWTVEDLLQSAAEARANGNIVSAYRFTGAATVLSDAPDHWTEYALLALAIETEKSSERRTYRNRALSAAINAYLRADTPPVQHNALLVLAEALKAKGRGRDMIPVLRLAQDVTPRTDTAELLDDAIARYGFRVVEHDVESDSARPRVCAEFSEDLVQAGVDYSTYVQLPSAGMIVEPDQRRLCIEGVEHGERYQVTFREGLPAATGEELAANVTLNLYVRDRSPAVRFPGRAYILPATGEVNIPVETVNLSDLELTLRRVSERSVLRAIQEGWFGRPLSPWSDEQFADTVASTVWTGTGEVGTELNTDVTTRLPLTEVIGDLDPGIYALKAAIPGADPYDAAAATQWFVVSDLGLATMQGVDGLHVFTRSFATADATEGVELTLLSRANAELGSVTTDAQGYAMFAPGLMNGTGGATPAMVLARAGDDLTFLSLTDPEFDLSDRGVEGREPAGAVDAFLTTDRGAYRAGETINATVLVRDAQAQAIEGLPLVAVLMRPDGVEYARALSSDPVAGGHVFSFSTSGEAPRGAWRLDIHGDPDLPAIASARVLVEDFLPERIDFDLSLPDAPLVPGEDAPLTVQADYLFGAPAGDLAIEGDLMLRSTRTLDTFPGYEFGRYDTEIPTEAWYFPADLRTDASGAASVALELPELVPNFRPMQADVTVRIAEGSGRPVERTLSHAVVPTGPVIGIKPNFDGTLSENTDASFAVIALDESQTRTAVDVHWTVSKVETRYQWYSYDGYWDWEPVTRRSIVAEGDVTLGDAPATITAPVEWGRYEIRVEATGTDYVAASSEFYAGWYGGADASATPDLLELSLDAESYRPGDTATLRVVPRSPGKGVITVVSNRLIDMQAVDLSEGENTFDLPVTDDWGAGAYVTVSAIRPMDVDAGRNPARALGVAHAAVDPGPHKLNVAFDMPTEADPRGTMDVAVKVDGVTEGEDAYVTIAAVDVGILNLTGFDAPDASGHYFGQRKLGMGLRDVYGRLIDGMAGSMGNVRSGGDFNAVSGSTAPPPTEDLVAFFTGPLKVDADGVARTEFELPSFNGTVRLMAVAWSPAGVGEAQQDVLVRDPVVVTASLPRFMAPGDTSRLLLEIVHASGPAGRVGLDVAPHGLRLNRAVPSGFDIEQDGKVVLTLPVTADATGVHSIDVTLTTPGGKVLTRTLTLPVQVNDPEITQTSRFELAAGDTFTFDRDVFTGFRAGTASATLAAGPIARMDAPGLLAALDRYPYGCTEQTTSRALPLLYMNAVAQAMGLDERHALDERIRQAIASVLTRQAPNGAFGLWRADSGDFWLDAYVTDFLSRAKAAGHTVPDIAFRNALDNLRNRVNYAPDFDDGGEDVAYALYVLAREGAASIGDLRYYADVKSAAFGSPLAVAQVGAALAAYGDPTRADRMFGLAARMIADETPEQHVWRADYGTNLRDRAAVLTLAVEAGSSAVDADAMLDSIAPVATDRHLSTQEQVWSLLATHAVLDTNALGNLTLNGAALDGPLVRVIEDDTALAPLAVKNEGTDATTITLTTFGVPNVPAPASGKGYSISRRYFDMDGAPVDPAEVAQGTRLVAVLTVTPHAEAEARLIVDDPLPAGFEIDNPNLMRGGDVQALNWLELEEDVRTTEFRQDRFFAAIDWFTEEPFRLGYIVRAVSPGSFHHPAASVEDMYRPEYRAHGDAGRVTVTE</sequence>
<evidence type="ECO:0000256" key="1">
    <source>
        <dbReference type="ARBA" id="ARBA00010556"/>
    </source>
</evidence>
<dbReference type="InterPro" id="IPR041462">
    <property type="entry name" value="Bact_A2M_MG6"/>
</dbReference>
<dbReference type="InterPro" id="IPR008930">
    <property type="entry name" value="Terpenoid_cyclase/PrenylTrfase"/>
</dbReference>
<dbReference type="InterPro" id="IPR011625">
    <property type="entry name" value="A2M_N_BRD"/>
</dbReference>
<dbReference type="CDD" id="cd02891">
    <property type="entry name" value="A2M_like"/>
    <property type="match status" value="1"/>
</dbReference>
<dbReference type="SMART" id="SM01360">
    <property type="entry name" value="A2M"/>
    <property type="match status" value="1"/>
</dbReference>
<dbReference type="CDD" id="cd01100">
    <property type="entry name" value="APPLE_Factor_XI_like"/>
    <property type="match status" value="1"/>
</dbReference>
<evidence type="ECO:0000259" key="6">
    <source>
        <dbReference type="PROSITE" id="PS50948"/>
    </source>
</evidence>
<keyword evidence="8" id="KW-1185">Reference proteome</keyword>
<evidence type="ECO:0000256" key="3">
    <source>
        <dbReference type="ARBA" id="ARBA00022737"/>
    </source>
</evidence>
<dbReference type="Gene3D" id="3.50.4.10">
    <property type="entry name" value="Hepatocyte Growth Factor"/>
    <property type="match status" value="1"/>
</dbReference>
<evidence type="ECO:0000256" key="5">
    <source>
        <dbReference type="SAM" id="SignalP"/>
    </source>
</evidence>
<dbReference type="InterPro" id="IPR041203">
    <property type="entry name" value="Bact_A2M_MG5"/>
</dbReference>
<dbReference type="Pfam" id="PF17972">
    <property type="entry name" value="bMG5"/>
    <property type="match status" value="1"/>
</dbReference>
<gene>
    <name evidence="7" type="ORF">ACFOGP_02835</name>
</gene>
<comment type="similarity">
    <text evidence="1">Belongs to the protease inhibitor I39 (alpha-2-macroglobulin) family. Bacterial alpha-2-macroglobulin subfamily.</text>
</comment>
<dbReference type="Pfam" id="PF07703">
    <property type="entry name" value="A2M_BRD"/>
    <property type="match status" value="1"/>
</dbReference>
<name>A0ABV7GMY4_9RHOB</name>
<dbReference type="InterPro" id="IPR051802">
    <property type="entry name" value="YfhM-like"/>
</dbReference>
<dbReference type="Gene3D" id="2.60.40.1930">
    <property type="match status" value="1"/>
</dbReference>
<organism evidence="7 8">
    <name type="scientific">Psychromarinibacter halotolerans</name>
    <dbReference type="NCBI Taxonomy" id="1775175"/>
    <lineage>
        <taxon>Bacteria</taxon>
        <taxon>Pseudomonadati</taxon>
        <taxon>Pseudomonadota</taxon>
        <taxon>Alphaproteobacteria</taxon>
        <taxon>Rhodobacterales</taxon>
        <taxon>Paracoccaceae</taxon>
        <taxon>Psychromarinibacter</taxon>
    </lineage>
</organism>
<evidence type="ECO:0000256" key="2">
    <source>
        <dbReference type="ARBA" id="ARBA00022729"/>
    </source>
</evidence>